<accession>A0A8T1LY00</accession>
<evidence type="ECO:0000256" key="1">
    <source>
        <dbReference type="SAM" id="MobiDB-lite"/>
    </source>
</evidence>
<dbReference type="PROSITE" id="PS50181">
    <property type="entry name" value="FBOX"/>
    <property type="match status" value="1"/>
</dbReference>
<gene>
    <name evidence="3" type="ORF">CSKR_109772</name>
</gene>
<feature type="region of interest" description="Disordered" evidence="1">
    <location>
        <begin position="510"/>
        <end position="529"/>
    </location>
</feature>
<dbReference type="InterPro" id="IPR052805">
    <property type="entry name" value="GEF_Ubiquitin-Prot_Reg"/>
</dbReference>
<dbReference type="SUPFAM" id="SSF81383">
    <property type="entry name" value="F-box domain"/>
    <property type="match status" value="1"/>
</dbReference>
<dbReference type="Pfam" id="PF12937">
    <property type="entry name" value="F-box-like"/>
    <property type="match status" value="1"/>
</dbReference>
<evidence type="ECO:0000259" key="2">
    <source>
        <dbReference type="PROSITE" id="PS50181"/>
    </source>
</evidence>
<feature type="compositionally biased region" description="Polar residues" evidence="1">
    <location>
        <begin position="244"/>
        <end position="255"/>
    </location>
</feature>
<dbReference type="AlphaFoldDB" id="A0A8T1LY00"/>
<dbReference type="InterPro" id="IPR001810">
    <property type="entry name" value="F-box_dom"/>
</dbReference>
<name>A0A8T1LY00_CLOSI</name>
<dbReference type="PANTHER" id="PTHR46857:SF2">
    <property type="entry name" value="F-BOX ONLY PROTEIN 16"/>
    <property type="match status" value="1"/>
</dbReference>
<dbReference type="OrthoDB" id="6253392at2759"/>
<reference evidence="3 4" key="2">
    <citation type="journal article" date="2021" name="Genomics">
        <title>High-quality reference genome for Clonorchis sinensis.</title>
        <authorList>
            <person name="Young N.D."/>
            <person name="Stroehlein A.J."/>
            <person name="Kinkar L."/>
            <person name="Wang T."/>
            <person name="Sohn W.M."/>
            <person name="Chang B.C.H."/>
            <person name="Kaur P."/>
            <person name="Weisz D."/>
            <person name="Dudchenko O."/>
            <person name="Aiden E.L."/>
            <person name="Korhonen P.K."/>
            <person name="Gasser R.B."/>
        </authorList>
    </citation>
    <scope>NUCLEOTIDE SEQUENCE [LARGE SCALE GENOMIC DNA]</scope>
    <source>
        <strain evidence="3">Cs-k2</strain>
    </source>
</reference>
<dbReference type="Gene3D" id="1.20.1280.50">
    <property type="match status" value="1"/>
</dbReference>
<comment type="caution">
    <text evidence="3">The sequence shown here is derived from an EMBL/GenBank/DDBJ whole genome shotgun (WGS) entry which is preliminary data.</text>
</comment>
<dbReference type="EMBL" id="NIRI02000077">
    <property type="protein sequence ID" value="KAG5441512.1"/>
    <property type="molecule type" value="Genomic_DNA"/>
</dbReference>
<feature type="compositionally biased region" description="Basic and acidic residues" evidence="1">
    <location>
        <begin position="230"/>
        <end position="240"/>
    </location>
</feature>
<dbReference type="InterPro" id="IPR036047">
    <property type="entry name" value="F-box-like_dom_sf"/>
</dbReference>
<feature type="compositionally biased region" description="Polar residues" evidence="1">
    <location>
        <begin position="213"/>
        <end position="229"/>
    </location>
</feature>
<evidence type="ECO:0000313" key="4">
    <source>
        <dbReference type="Proteomes" id="UP000286415"/>
    </source>
</evidence>
<sequence>MFSSPDKTCDHPNESQHSVGDKSPITKNKSETFDIQLACVKSWFEEFSDVQKQLFFTDLLNRYESVQKSAAEYILRRKAEKAGVNFTNLLPYHLLIYLFSFLDAESLIAVSKVCWYCKLLADSNALWYLQCKQKNWELPNVPRNNELPPGFWKHYYLERSRFNWKKTLLSPSPAVITNTSPSQMSQASTKTTYLTVPEPGKVNVKIWFPSEQTSKSTKDIPTTDTQTISKRPEKRAEFSRKTSNRTVAPTESQGRMNSVPVSYITGYEDTSGPRFIDIRRRLVSPSVAKQPLKVERQWMPFTKGQPESPTAYERMKRALWLGQVRRRYSFKELNRRAKSALERKGNVTPCPHRKKLYSPIEPKTKCFAEVFASPCTAGSYSPIRGAVWPTETEDGFVELTKGSSANTAQYKPGSFTPIPVYLGDGDPSASLLSEIVTSYSDGDIHTVTELAHVTVSSGWERELAIGLLETVKLGPPIIFRALLSPHTGSSTSGSLDHNCSKMSYIPVSSQADLDNPATRTSSIDANSENKNLKHEQLESLTSPSICDRSITLTTVDTEASCLFITPQNTSVTDYFETTTRLPTMNTMSYDDPELRTFSTEQDFIKQAAVVHGVPN</sequence>
<feature type="region of interest" description="Disordered" evidence="1">
    <location>
        <begin position="1"/>
        <end position="25"/>
    </location>
</feature>
<evidence type="ECO:0000313" key="3">
    <source>
        <dbReference type="EMBL" id="KAG5441512.1"/>
    </source>
</evidence>
<proteinExistence type="predicted"/>
<reference evidence="3 4" key="1">
    <citation type="journal article" date="2018" name="Biotechnol. Adv.">
        <title>Improved genomic resources and new bioinformatic workflow for the carcinogenic parasite Clonorchis sinensis: Biotechnological implications.</title>
        <authorList>
            <person name="Wang D."/>
            <person name="Korhonen P.K."/>
            <person name="Gasser R.B."/>
            <person name="Young N.D."/>
        </authorList>
    </citation>
    <scope>NUCLEOTIDE SEQUENCE [LARGE SCALE GENOMIC DNA]</scope>
    <source>
        <strain evidence="3">Cs-k2</strain>
    </source>
</reference>
<organism evidence="3 4">
    <name type="scientific">Clonorchis sinensis</name>
    <name type="common">Chinese liver fluke</name>
    <dbReference type="NCBI Taxonomy" id="79923"/>
    <lineage>
        <taxon>Eukaryota</taxon>
        <taxon>Metazoa</taxon>
        <taxon>Spiralia</taxon>
        <taxon>Lophotrochozoa</taxon>
        <taxon>Platyhelminthes</taxon>
        <taxon>Trematoda</taxon>
        <taxon>Digenea</taxon>
        <taxon>Opisthorchiida</taxon>
        <taxon>Opisthorchiata</taxon>
        <taxon>Opisthorchiidae</taxon>
        <taxon>Clonorchis</taxon>
    </lineage>
</organism>
<feature type="domain" description="F-box" evidence="2">
    <location>
        <begin position="84"/>
        <end position="130"/>
    </location>
</feature>
<dbReference type="Proteomes" id="UP000286415">
    <property type="component" value="Unassembled WGS sequence"/>
</dbReference>
<keyword evidence="4" id="KW-1185">Reference proteome</keyword>
<protein>
    <submittedName>
        <fullName evidence="3">F-box only protein 16</fullName>
    </submittedName>
</protein>
<dbReference type="PANTHER" id="PTHR46857">
    <property type="entry name" value="EPITHELIAL CELL-TRANSFORMING SEQUENCE 2 ONCOGENE-LIKE"/>
    <property type="match status" value="1"/>
</dbReference>
<feature type="region of interest" description="Disordered" evidence="1">
    <location>
        <begin position="213"/>
        <end position="255"/>
    </location>
</feature>